<dbReference type="InterPro" id="IPR027417">
    <property type="entry name" value="P-loop_NTPase"/>
</dbReference>
<evidence type="ECO:0000313" key="6">
    <source>
        <dbReference type="EMBL" id="VIP04960.1"/>
    </source>
</evidence>
<evidence type="ECO:0000256" key="2">
    <source>
        <dbReference type="ARBA" id="ARBA00022448"/>
    </source>
</evidence>
<dbReference type="KEGG" id="tim:GMBLW1_42330"/>
<dbReference type="GO" id="GO:0016020">
    <property type="term" value="C:membrane"/>
    <property type="evidence" value="ECO:0007669"/>
    <property type="project" value="InterPro"/>
</dbReference>
<evidence type="ECO:0000256" key="1">
    <source>
        <dbReference type="ARBA" id="ARBA00005417"/>
    </source>
</evidence>
<dbReference type="SUPFAM" id="SSF52540">
    <property type="entry name" value="P-loop containing nucleoside triphosphate hydrolases"/>
    <property type="match status" value="1"/>
</dbReference>
<keyword evidence="3" id="KW-0547">Nucleotide-binding</keyword>
<accession>A0A6C2YTB9</accession>
<dbReference type="PANTHER" id="PTHR46743">
    <property type="entry name" value="TEICHOIC ACIDS EXPORT ATP-BINDING PROTEIN TAGH"/>
    <property type="match status" value="1"/>
</dbReference>
<dbReference type="InterPro" id="IPR050683">
    <property type="entry name" value="Bact_Polysacc_Export_ATP-bd"/>
</dbReference>
<dbReference type="PROSITE" id="PS50893">
    <property type="entry name" value="ABC_TRANSPORTER_2"/>
    <property type="match status" value="1"/>
</dbReference>
<organism evidence="6">
    <name type="scientific">Tuwongella immobilis</name>
    <dbReference type="NCBI Taxonomy" id="692036"/>
    <lineage>
        <taxon>Bacteria</taxon>
        <taxon>Pseudomonadati</taxon>
        <taxon>Planctomycetota</taxon>
        <taxon>Planctomycetia</taxon>
        <taxon>Gemmatales</taxon>
        <taxon>Gemmataceae</taxon>
        <taxon>Tuwongella</taxon>
    </lineage>
</organism>
<keyword evidence="2" id="KW-0813">Transport</keyword>
<dbReference type="AlphaFoldDB" id="A0A6C2YTB9"/>
<dbReference type="CDD" id="cd03220">
    <property type="entry name" value="ABC_KpsT_Wzt"/>
    <property type="match status" value="1"/>
</dbReference>
<keyword evidence="7" id="KW-1185">Reference proteome</keyword>
<protein>
    <recommendedName>
        <fullName evidence="5">ABC transporter domain-containing protein</fullName>
    </recommendedName>
</protein>
<dbReference type="Proteomes" id="UP000464378">
    <property type="component" value="Chromosome"/>
</dbReference>
<name>A0A6C2YTB9_9BACT</name>
<dbReference type="GO" id="GO:0140359">
    <property type="term" value="F:ABC-type transporter activity"/>
    <property type="evidence" value="ECO:0007669"/>
    <property type="project" value="InterPro"/>
</dbReference>
<sequence>MATIELNDVSLTFRTRTSAKLTLKEYVVQHLFRRKTSQWMSVHALSHINLHAQDGDRIGIIGHNGAGKSTLLKLLAGIYPPTKGKRRVDGSICSLFDIALGFESEASGWENITYRGYLQGETPESLKPKIPGIAEFSGLGDFLKMPVRYYSAGMLIRLAFSIATAVEPEVLLIDEVLSVGDLAFQMKAQERMQELMKNARLMVMVSHDLKSLPVLCNRAIWMDQGHVRMDGDVKDVVKAYIASVNPETDLPAVHDGQGRIEREAA</sequence>
<dbReference type="InterPro" id="IPR003593">
    <property type="entry name" value="AAA+_ATPase"/>
</dbReference>
<dbReference type="Gene3D" id="3.40.50.300">
    <property type="entry name" value="P-loop containing nucleotide triphosphate hydrolases"/>
    <property type="match status" value="1"/>
</dbReference>
<dbReference type="InParanoid" id="A0A6C2YTB9"/>
<proteinExistence type="inferred from homology"/>
<comment type="similarity">
    <text evidence="1">Belongs to the ABC transporter superfamily.</text>
</comment>
<dbReference type="InterPro" id="IPR003439">
    <property type="entry name" value="ABC_transporter-like_ATP-bd"/>
</dbReference>
<evidence type="ECO:0000256" key="3">
    <source>
        <dbReference type="ARBA" id="ARBA00022741"/>
    </source>
</evidence>
<dbReference type="EMBL" id="LR586016">
    <property type="protein sequence ID" value="VIP04960.1"/>
    <property type="molecule type" value="Genomic_DNA"/>
</dbReference>
<evidence type="ECO:0000313" key="7">
    <source>
        <dbReference type="Proteomes" id="UP000464378"/>
    </source>
</evidence>
<keyword evidence="4" id="KW-0067">ATP-binding</keyword>
<dbReference type="EMBL" id="LR593887">
    <property type="protein sequence ID" value="VTS07278.1"/>
    <property type="molecule type" value="Genomic_DNA"/>
</dbReference>
<dbReference type="InterPro" id="IPR015860">
    <property type="entry name" value="ABC_transpr_TagH-like"/>
</dbReference>
<dbReference type="RefSeq" id="WP_162659975.1">
    <property type="nucleotide sequence ID" value="NZ_LR593887.1"/>
</dbReference>
<reference evidence="6" key="1">
    <citation type="submission" date="2019-04" db="EMBL/GenBank/DDBJ databases">
        <authorList>
            <consortium name="Science for Life Laboratories"/>
        </authorList>
    </citation>
    <scope>NUCLEOTIDE SEQUENCE</scope>
    <source>
        <strain evidence="6">MBLW1</strain>
    </source>
</reference>
<feature type="domain" description="ABC transporter" evidence="5">
    <location>
        <begin position="26"/>
        <end position="249"/>
    </location>
</feature>
<dbReference type="SMART" id="SM00382">
    <property type="entry name" value="AAA"/>
    <property type="match status" value="1"/>
</dbReference>
<gene>
    <name evidence="6" type="ORF">GMBLW1_42330</name>
</gene>
<evidence type="ECO:0000256" key="4">
    <source>
        <dbReference type="ARBA" id="ARBA00022840"/>
    </source>
</evidence>
<dbReference type="GO" id="GO:0016887">
    <property type="term" value="F:ATP hydrolysis activity"/>
    <property type="evidence" value="ECO:0007669"/>
    <property type="project" value="InterPro"/>
</dbReference>
<dbReference type="GO" id="GO:0005524">
    <property type="term" value="F:ATP binding"/>
    <property type="evidence" value="ECO:0007669"/>
    <property type="project" value="UniProtKB-KW"/>
</dbReference>
<dbReference type="Pfam" id="PF00005">
    <property type="entry name" value="ABC_tran"/>
    <property type="match status" value="1"/>
</dbReference>
<dbReference type="PANTHER" id="PTHR46743:SF2">
    <property type="entry name" value="TEICHOIC ACIDS EXPORT ATP-BINDING PROTEIN TAGH"/>
    <property type="match status" value="1"/>
</dbReference>
<evidence type="ECO:0000259" key="5">
    <source>
        <dbReference type="PROSITE" id="PS50893"/>
    </source>
</evidence>